<keyword evidence="2" id="KW-1185">Reference proteome</keyword>
<protein>
    <submittedName>
        <fullName evidence="1">Uncharacterized protein</fullName>
    </submittedName>
</protein>
<dbReference type="Proteomes" id="UP000215563">
    <property type="component" value="Unassembled WGS sequence"/>
</dbReference>
<comment type="caution">
    <text evidence="1">The sequence shown here is derived from an EMBL/GenBank/DDBJ whole genome shotgun (WGS) entry which is preliminary data.</text>
</comment>
<dbReference type="AlphaFoldDB" id="A0A229RDL2"/>
<sequence>MGRELSLSEGTCVRPIAQAATTVIRQTVISLSVAWHQRLATITLGSDDLHSGTHVDMTRMD</sequence>
<reference evidence="1 2" key="1">
    <citation type="submission" date="2017-07" db="EMBL/GenBank/DDBJ databases">
        <title>Amycolatopsis alba DSM 44262 Genome sequencing and assembly.</title>
        <authorList>
            <person name="Kaur N."/>
            <person name="Mayilraj S."/>
        </authorList>
    </citation>
    <scope>NUCLEOTIDE SEQUENCE [LARGE SCALE GENOMIC DNA]</scope>
    <source>
        <strain evidence="1 2">DSM 44262</strain>
    </source>
</reference>
<organism evidence="1 2">
    <name type="scientific">Amycolatopsis alba DSM 44262</name>
    <dbReference type="NCBI Taxonomy" id="1125972"/>
    <lineage>
        <taxon>Bacteria</taxon>
        <taxon>Bacillati</taxon>
        <taxon>Actinomycetota</taxon>
        <taxon>Actinomycetes</taxon>
        <taxon>Pseudonocardiales</taxon>
        <taxon>Pseudonocardiaceae</taxon>
        <taxon>Amycolatopsis</taxon>
    </lineage>
</organism>
<evidence type="ECO:0000313" key="1">
    <source>
        <dbReference type="EMBL" id="OXM44727.1"/>
    </source>
</evidence>
<proteinExistence type="predicted"/>
<dbReference type="EMBL" id="NMQU01000114">
    <property type="protein sequence ID" value="OXM44727.1"/>
    <property type="molecule type" value="Genomic_DNA"/>
</dbReference>
<evidence type="ECO:0000313" key="2">
    <source>
        <dbReference type="Proteomes" id="UP000215563"/>
    </source>
</evidence>
<name>A0A229RDL2_AMYAL</name>
<accession>A0A229RDL2</accession>
<gene>
    <name evidence="1" type="ORF">CFP75_33640</name>
</gene>